<sequence>MRDVGDTGLLMLDLDLLIELGRHALEVGDHHFNLRQLPTLLIDLKFLEPNEALATRFHDLYSLHPKVPGGLAPTE</sequence>
<protein>
    <submittedName>
        <fullName evidence="1">Uncharacterized protein</fullName>
    </submittedName>
</protein>
<reference evidence="1" key="1">
    <citation type="journal article" date="2014" name="Int. J. Syst. Evol. Microbiol.">
        <title>Complete genome sequence of Corynebacterium casei LMG S-19264T (=DSM 44701T), isolated from a smear-ripened cheese.</title>
        <authorList>
            <consortium name="US DOE Joint Genome Institute (JGI-PGF)"/>
            <person name="Walter F."/>
            <person name="Albersmeier A."/>
            <person name="Kalinowski J."/>
            <person name="Ruckert C."/>
        </authorList>
    </citation>
    <scope>NUCLEOTIDE SEQUENCE</scope>
    <source>
        <strain evidence="1">KCTC 32437</strain>
    </source>
</reference>
<reference evidence="1" key="2">
    <citation type="submission" date="2020-09" db="EMBL/GenBank/DDBJ databases">
        <authorList>
            <person name="Sun Q."/>
            <person name="Kim S."/>
        </authorList>
    </citation>
    <scope>NUCLEOTIDE SEQUENCE</scope>
    <source>
        <strain evidence="1">KCTC 32437</strain>
    </source>
</reference>
<proteinExistence type="predicted"/>
<dbReference type="EMBL" id="BMZE01000002">
    <property type="protein sequence ID" value="GHA28133.1"/>
    <property type="molecule type" value="Genomic_DNA"/>
</dbReference>
<gene>
    <name evidence="1" type="ORF">GCM10007989_25170</name>
</gene>
<keyword evidence="2" id="KW-1185">Reference proteome</keyword>
<organism evidence="1 2">
    <name type="scientific">Devosia pacifica</name>
    <dbReference type="NCBI Taxonomy" id="1335967"/>
    <lineage>
        <taxon>Bacteria</taxon>
        <taxon>Pseudomonadati</taxon>
        <taxon>Pseudomonadota</taxon>
        <taxon>Alphaproteobacteria</taxon>
        <taxon>Hyphomicrobiales</taxon>
        <taxon>Devosiaceae</taxon>
        <taxon>Devosia</taxon>
    </lineage>
</organism>
<dbReference type="Proteomes" id="UP000646579">
    <property type="component" value="Unassembled WGS sequence"/>
</dbReference>
<evidence type="ECO:0000313" key="2">
    <source>
        <dbReference type="Proteomes" id="UP000646579"/>
    </source>
</evidence>
<evidence type="ECO:0000313" key="1">
    <source>
        <dbReference type="EMBL" id="GHA28133.1"/>
    </source>
</evidence>
<dbReference type="AlphaFoldDB" id="A0A918VW07"/>
<accession>A0A918VW07</accession>
<comment type="caution">
    <text evidence="1">The sequence shown here is derived from an EMBL/GenBank/DDBJ whole genome shotgun (WGS) entry which is preliminary data.</text>
</comment>
<name>A0A918VW07_9HYPH</name>